<protein>
    <submittedName>
        <fullName evidence="2">Uncharacterized protein</fullName>
    </submittedName>
</protein>
<organism evidence="2 3">
    <name type="scientific">Exaiptasia diaphana</name>
    <name type="common">Tropical sea anemone</name>
    <name type="synonym">Aiptasia pulchella</name>
    <dbReference type="NCBI Taxonomy" id="2652724"/>
    <lineage>
        <taxon>Eukaryota</taxon>
        <taxon>Metazoa</taxon>
        <taxon>Cnidaria</taxon>
        <taxon>Anthozoa</taxon>
        <taxon>Hexacorallia</taxon>
        <taxon>Actiniaria</taxon>
        <taxon>Aiptasiidae</taxon>
        <taxon>Exaiptasia</taxon>
    </lineage>
</organism>
<dbReference type="RefSeq" id="XP_020908592.1">
    <property type="nucleotide sequence ID" value="XM_021052933.2"/>
</dbReference>
<dbReference type="KEGG" id="epa:110246575"/>
<dbReference type="AlphaFoldDB" id="A0A913XRJ6"/>
<name>A0A913XRJ6_EXADI</name>
<dbReference type="EnsemblMetazoa" id="XM_021052933.2">
    <property type="protein sequence ID" value="XP_020908592.1"/>
    <property type="gene ID" value="LOC110246575"/>
</dbReference>
<feature type="chain" id="PRO_5036972446" evidence="1">
    <location>
        <begin position="20"/>
        <end position="118"/>
    </location>
</feature>
<evidence type="ECO:0000256" key="1">
    <source>
        <dbReference type="SAM" id="SignalP"/>
    </source>
</evidence>
<keyword evidence="1" id="KW-0732">Signal</keyword>
<keyword evidence="3" id="KW-1185">Reference proteome</keyword>
<dbReference type="InterPro" id="IPR036179">
    <property type="entry name" value="Ig-like_dom_sf"/>
</dbReference>
<dbReference type="Gene3D" id="2.60.40.10">
    <property type="entry name" value="Immunoglobulins"/>
    <property type="match status" value="1"/>
</dbReference>
<dbReference type="SUPFAM" id="SSF48726">
    <property type="entry name" value="Immunoglobulin"/>
    <property type="match status" value="1"/>
</dbReference>
<dbReference type="Proteomes" id="UP000887567">
    <property type="component" value="Unplaced"/>
</dbReference>
<accession>A0A913XRJ6</accession>
<evidence type="ECO:0000313" key="2">
    <source>
        <dbReference type="EnsemblMetazoa" id="XP_020908592.1"/>
    </source>
</evidence>
<feature type="signal peptide" evidence="1">
    <location>
        <begin position="1"/>
        <end position="19"/>
    </location>
</feature>
<reference evidence="2" key="1">
    <citation type="submission" date="2022-11" db="UniProtKB">
        <authorList>
            <consortium name="EnsemblMetazoa"/>
        </authorList>
    </citation>
    <scope>IDENTIFICATION</scope>
</reference>
<dbReference type="GeneID" id="110246575"/>
<evidence type="ECO:0000313" key="3">
    <source>
        <dbReference type="Proteomes" id="UP000887567"/>
    </source>
</evidence>
<proteinExistence type="predicted"/>
<sequence>MATLGGFIVGFVFIVVVFADEKVIDRNELPMQKKRGECVTFTAKHYYPLLKENQTNIKWFKYSTELSNETKKELKIYKLTSSDSALYYSEMQTEGGKEVTRYWLTVEDCDINEKDNYL</sequence>
<dbReference type="InterPro" id="IPR013783">
    <property type="entry name" value="Ig-like_fold"/>
</dbReference>